<keyword evidence="1" id="KW-0472">Membrane</keyword>
<sequence>MTWQLTADWASTLAAFLLTIGTGAQAQANLIEYRDLRQVASKAAKQELRKWFYINLSETRKNHVHAGLLLPAVVLALIIIAILQMPRRMIKLQGVEEGGKEAARILQVARLTTVWFIIFIGSLLALAATCIQLALVSRVIEDFAGCRLGLCRARS</sequence>
<dbReference type="EMBL" id="RPFW01000006">
    <property type="protein sequence ID" value="TVZ01813.1"/>
    <property type="molecule type" value="Genomic_DNA"/>
</dbReference>
<gene>
    <name evidence="2" type="ORF">EAS64_30660</name>
</gene>
<feature type="transmembrane region" description="Helical" evidence="1">
    <location>
        <begin position="114"/>
        <end position="135"/>
    </location>
</feature>
<keyword evidence="1" id="KW-0812">Transmembrane</keyword>
<keyword evidence="1" id="KW-1133">Transmembrane helix</keyword>
<comment type="caution">
    <text evidence="2">The sequence shown here is derived from an EMBL/GenBank/DDBJ whole genome shotgun (WGS) entry which is preliminary data.</text>
</comment>
<protein>
    <submittedName>
        <fullName evidence="2">Uncharacterized protein</fullName>
    </submittedName>
</protein>
<dbReference type="Proteomes" id="UP000460272">
    <property type="component" value="Unassembled WGS sequence"/>
</dbReference>
<dbReference type="AlphaFoldDB" id="A0A6P2BXA8"/>
<keyword evidence="3" id="KW-1185">Reference proteome</keyword>
<evidence type="ECO:0000313" key="2">
    <source>
        <dbReference type="EMBL" id="TVZ01813.1"/>
    </source>
</evidence>
<proteinExistence type="predicted"/>
<dbReference type="RefSeq" id="WP_145858690.1">
    <property type="nucleotide sequence ID" value="NZ_RPFW01000006.1"/>
</dbReference>
<evidence type="ECO:0000256" key="1">
    <source>
        <dbReference type="SAM" id="Phobius"/>
    </source>
</evidence>
<evidence type="ECO:0000313" key="3">
    <source>
        <dbReference type="Proteomes" id="UP000460272"/>
    </source>
</evidence>
<feature type="transmembrane region" description="Helical" evidence="1">
    <location>
        <begin position="64"/>
        <end position="83"/>
    </location>
</feature>
<name>A0A6P2BXA8_9ACTN</name>
<organism evidence="2 3">
    <name type="scientific">Trebonia kvetii</name>
    <dbReference type="NCBI Taxonomy" id="2480626"/>
    <lineage>
        <taxon>Bacteria</taxon>
        <taxon>Bacillati</taxon>
        <taxon>Actinomycetota</taxon>
        <taxon>Actinomycetes</taxon>
        <taxon>Streptosporangiales</taxon>
        <taxon>Treboniaceae</taxon>
        <taxon>Trebonia</taxon>
    </lineage>
</organism>
<accession>A0A6P2BXA8</accession>
<reference evidence="2 3" key="1">
    <citation type="submission" date="2018-11" db="EMBL/GenBank/DDBJ databases">
        <title>Trebonia kvetii gen.nov., sp.nov., a novel acidophilic actinobacterium, and proposal of the new actinobacterial family Treboniaceae fam. nov.</title>
        <authorList>
            <person name="Rapoport D."/>
            <person name="Sagova-Mareckova M."/>
            <person name="Sedlacek I."/>
            <person name="Provaznik J."/>
            <person name="Kralova S."/>
            <person name="Pavlinic D."/>
            <person name="Benes V."/>
            <person name="Kopecky J."/>
        </authorList>
    </citation>
    <scope>NUCLEOTIDE SEQUENCE [LARGE SCALE GENOMIC DNA]</scope>
    <source>
        <strain evidence="2 3">15Tr583</strain>
    </source>
</reference>